<dbReference type="PANTHER" id="PTHR35378:SF1">
    <property type="entry name" value="C2H2-TYPE DOMAIN-CONTAINING PROTEIN"/>
    <property type="match status" value="1"/>
</dbReference>
<evidence type="ECO:0000313" key="2">
    <source>
        <dbReference type="EMBL" id="ORC89000.1"/>
    </source>
</evidence>
<feature type="compositionally biased region" description="Acidic residues" evidence="1">
    <location>
        <begin position="140"/>
        <end position="154"/>
    </location>
</feature>
<evidence type="ECO:0000313" key="3">
    <source>
        <dbReference type="Proteomes" id="UP000192257"/>
    </source>
</evidence>
<sequence length="243" mass="28096">MPKKESSEVIVELDPKIVYFTFSRIRGVFSCGRTIASTRDQFLRHELTPHDLPLLSVLTDGAGNYYSQNNRRLYLYKELCSLGLLQTVPVRLRALPDTRRMREKYTPEKCSLHATLKREGIITSSSSSSSMGQKQKINSEEEDDEEEEEEEEEEKKEKVHENATNKIVTKRMVDVPSSNDENNAKKPLISYNEDNNNNNNNNNNNKHANKKGKKKQQREQQNQKRDGGWQPKTLEEELRELGV</sequence>
<dbReference type="OrthoDB" id="415230at2759"/>
<dbReference type="VEuPathDB" id="TriTrypDB:TM35_000142110"/>
<comment type="caution">
    <text evidence="2">The sequence shown here is derived from an EMBL/GenBank/DDBJ whole genome shotgun (WGS) entry which is preliminary data.</text>
</comment>
<accession>A0A1X0NXX3</accession>
<feature type="region of interest" description="Disordered" evidence="1">
    <location>
        <begin position="116"/>
        <end position="243"/>
    </location>
</feature>
<proteinExistence type="predicted"/>
<dbReference type="GeneID" id="39985436"/>
<dbReference type="Proteomes" id="UP000192257">
    <property type="component" value="Unassembled WGS sequence"/>
</dbReference>
<reference evidence="2 3" key="1">
    <citation type="submission" date="2017-03" db="EMBL/GenBank/DDBJ databases">
        <title>An alternative strategy for trypanosome survival in the mammalian bloodstream revealed through genome and transcriptome analysis of the ubiquitous bovine parasite Trypanosoma (Megatrypanum) theileri.</title>
        <authorList>
            <person name="Kelly S."/>
            <person name="Ivens A."/>
            <person name="Mott A."/>
            <person name="O'Neill E."/>
            <person name="Emms D."/>
            <person name="Macleod O."/>
            <person name="Voorheis P."/>
            <person name="Matthews J."/>
            <person name="Matthews K."/>
            <person name="Carrington M."/>
        </authorList>
    </citation>
    <scope>NUCLEOTIDE SEQUENCE [LARGE SCALE GENOMIC DNA]</scope>
    <source>
        <strain evidence="2">Edinburgh</strain>
    </source>
</reference>
<dbReference type="AlphaFoldDB" id="A0A1X0NXX3"/>
<keyword evidence="3" id="KW-1185">Reference proteome</keyword>
<dbReference type="EMBL" id="NBCO01000014">
    <property type="protein sequence ID" value="ORC89000.1"/>
    <property type="molecule type" value="Genomic_DNA"/>
</dbReference>
<organism evidence="2 3">
    <name type="scientific">Trypanosoma theileri</name>
    <dbReference type="NCBI Taxonomy" id="67003"/>
    <lineage>
        <taxon>Eukaryota</taxon>
        <taxon>Discoba</taxon>
        <taxon>Euglenozoa</taxon>
        <taxon>Kinetoplastea</taxon>
        <taxon>Metakinetoplastina</taxon>
        <taxon>Trypanosomatida</taxon>
        <taxon>Trypanosomatidae</taxon>
        <taxon>Trypanosoma</taxon>
    </lineage>
</organism>
<feature type="compositionally biased region" description="Basic and acidic residues" evidence="1">
    <location>
        <begin position="217"/>
        <end position="243"/>
    </location>
</feature>
<evidence type="ECO:0000256" key="1">
    <source>
        <dbReference type="SAM" id="MobiDB-lite"/>
    </source>
</evidence>
<feature type="compositionally biased region" description="Basic residues" evidence="1">
    <location>
        <begin position="207"/>
        <end position="216"/>
    </location>
</feature>
<dbReference type="PANTHER" id="PTHR35378">
    <property type="entry name" value="UNNAMED PRODUCT"/>
    <property type="match status" value="1"/>
</dbReference>
<dbReference type="RefSeq" id="XP_028883066.1">
    <property type="nucleotide sequence ID" value="XM_029025656.1"/>
</dbReference>
<gene>
    <name evidence="2" type="ORF">TM35_000142110</name>
</gene>
<name>A0A1X0NXX3_9TRYP</name>
<protein>
    <submittedName>
        <fullName evidence="2">Uncharacterized protein</fullName>
    </submittedName>
</protein>
<feature type="compositionally biased region" description="Low complexity" evidence="1">
    <location>
        <begin position="195"/>
        <end position="206"/>
    </location>
</feature>